<sequence>MTTTPPTSGGTTVDIGAIITQVLTFLGAGSTASYTPKKPKLKGDIAK</sequence>
<protein>
    <submittedName>
        <fullName evidence="1">Uncharacterized protein</fullName>
    </submittedName>
</protein>
<proteinExistence type="predicted"/>
<accession>A0A6I3L3U1</accession>
<comment type="caution">
    <text evidence="1">The sequence shown here is derived from an EMBL/GenBank/DDBJ whole genome shotgun (WGS) entry which is preliminary data.</text>
</comment>
<reference evidence="1 2" key="1">
    <citation type="submission" date="2019-11" db="EMBL/GenBank/DDBJ databases">
        <title>Nocardia sp. nov. CT2-14 isolated from soil.</title>
        <authorList>
            <person name="Kanchanasin P."/>
            <person name="Tanasupawat S."/>
            <person name="Yuki M."/>
            <person name="Kudo T."/>
        </authorList>
    </citation>
    <scope>NUCLEOTIDE SEQUENCE [LARGE SCALE GENOMIC DNA]</scope>
    <source>
        <strain evidence="1 2">CT2-14</strain>
    </source>
</reference>
<evidence type="ECO:0000313" key="2">
    <source>
        <dbReference type="Proteomes" id="UP000432464"/>
    </source>
</evidence>
<name>A0A6I3L3U1_9NOCA</name>
<keyword evidence="2" id="KW-1185">Reference proteome</keyword>
<dbReference type="AlphaFoldDB" id="A0A6I3L3U1"/>
<evidence type="ECO:0000313" key="1">
    <source>
        <dbReference type="EMBL" id="MTE17002.1"/>
    </source>
</evidence>
<gene>
    <name evidence="1" type="ORF">GLP40_30215</name>
</gene>
<dbReference type="EMBL" id="WMBB01000018">
    <property type="protein sequence ID" value="MTE17002.1"/>
    <property type="molecule type" value="Genomic_DNA"/>
</dbReference>
<dbReference type="RefSeq" id="WP_154791427.1">
    <property type="nucleotide sequence ID" value="NZ_WMBB01000018.1"/>
</dbReference>
<organism evidence="1 2">
    <name type="scientific">Nocardia aurantiaca</name>
    <dbReference type="NCBI Taxonomy" id="2675850"/>
    <lineage>
        <taxon>Bacteria</taxon>
        <taxon>Bacillati</taxon>
        <taxon>Actinomycetota</taxon>
        <taxon>Actinomycetes</taxon>
        <taxon>Mycobacteriales</taxon>
        <taxon>Nocardiaceae</taxon>
        <taxon>Nocardia</taxon>
    </lineage>
</organism>
<dbReference type="Proteomes" id="UP000432464">
    <property type="component" value="Unassembled WGS sequence"/>
</dbReference>